<sequence length="671" mass="72509">MVLGWLKKWDALVFPDMARRRKRARGNRHDAEPETYAKVLLLTGPPGLGKTTLAHVCARQAGYEVLEINASDDRGRNVVNGQIRSCLGTQSIRTVSQGSKPARPVCVVVDEVDGAVSGSAASGEGGFISALVNLVVEGDSFAGGKGRSRASDGFEQKRPLILICNDLYHVSLRRLRQAGVAEIIHVGRPSLDAVVARLVSVFEREGIRCEKGAARKLCEAAWGMESSSRGRASLVEGDLRAIMVVGEWVAGRLRATAGTVLTRQWVEAYLAADLACSGGARGLARANTADIVRRLFCTGGGFPAPPAATRLVTTRLDEQLVPRAALGLGEHVKKHTLERLEHMVSASGDVGAILSGVVAEYPLCDYSDDCHLGRANQAYDWLHFFDACQTRLYASQEWQLAPYLSQPVLACHVLFASPRNHHLHHRPSDSADSSALPFSGPRADWLAHEAEKYARAQLHALHAHLPPRLVRALGSPGGLATLLVPLLLRIVSPQVRPVAVGPSASVVVRRQSERQLVLRACAVLAEVGVELRRGSVEGGGTQLVYRLEPDLDALSFFQTGAAPAPTRYAVRHVLHQELDRMLALKHAQARQARLGLGPAALPSTLAPGGGMPSLAAAAPLVKKDFFGRVVETSLVGEARQWQQPRVWFTFHEGLNNAVRKPMTLDEVMRVL</sequence>
<dbReference type="GO" id="GO:0003677">
    <property type="term" value="F:DNA binding"/>
    <property type="evidence" value="ECO:0007669"/>
    <property type="project" value="TreeGrafter"/>
</dbReference>
<dbReference type="InterPro" id="IPR027417">
    <property type="entry name" value="P-loop_NTPase"/>
</dbReference>
<name>A0A2C5Y5J4_9HYPO</name>
<dbReference type="InterPro" id="IPR003593">
    <property type="entry name" value="AAA+_ATPase"/>
</dbReference>
<dbReference type="GO" id="GO:0016887">
    <property type="term" value="F:ATP hydrolysis activity"/>
    <property type="evidence" value="ECO:0007669"/>
    <property type="project" value="InterPro"/>
</dbReference>
<evidence type="ECO:0000259" key="1">
    <source>
        <dbReference type="SMART" id="SM00382"/>
    </source>
</evidence>
<dbReference type="GO" id="GO:0005634">
    <property type="term" value="C:nucleus"/>
    <property type="evidence" value="ECO:0007669"/>
    <property type="project" value="TreeGrafter"/>
</dbReference>
<dbReference type="Gene3D" id="3.40.50.300">
    <property type="entry name" value="P-loop containing nucleotide triphosphate hydrolases"/>
    <property type="match status" value="1"/>
</dbReference>
<keyword evidence="3" id="KW-1185">Reference proteome</keyword>
<dbReference type="OrthoDB" id="2195431at2759"/>
<evidence type="ECO:0000313" key="3">
    <source>
        <dbReference type="Proteomes" id="UP000226192"/>
    </source>
</evidence>
<feature type="domain" description="AAA+ ATPase" evidence="1">
    <location>
        <begin position="36"/>
        <end position="190"/>
    </location>
</feature>
<dbReference type="SMART" id="SM00382">
    <property type="entry name" value="AAA"/>
    <property type="match status" value="1"/>
</dbReference>
<dbReference type="STRING" id="1399860.A0A2C5Y5J4"/>
<dbReference type="AlphaFoldDB" id="A0A2C5Y5J4"/>
<evidence type="ECO:0000313" key="2">
    <source>
        <dbReference type="EMBL" id="PHH62234.1"/>
    </source>
</evidence>
<comment type="caution">
    <text evidence="2">The sequence shown here is derived from an EMBL/GenBank/DDBJ whole genome shotgun (WGS) entry which is preliminary data.</text>
</comment>
<dbReference type="PANTHER" id="PTHR23389">
    <property type="entry name" value="CHROMOSOME TRANSMISSION FIDELITY FACTOR 18"/>
    <property type="match status" value="1"/>
</dbReference>
<accession>A0A2C5Y5J4</accession>
<dbReference type="GO" id="GO:0005524">
    <property type="term" value="F:ATP binding"/>
    <property type="evidence" value="ECO:0007669"/>
    <property type="project" value="InterPro"/>
</dbReference>
<dbReference type="PANTHER" id="PTHR23389:SF3">
    <property type="entry name" value="CHROMOSOME TRANSMISSION FIDELITY PROTEIN 18 HOMOLOG"/>
    <property type="match status" value="1"/>
</dbReference>
<dbReference type="InterPro" id="IPR003959">
    <property type="entry name" value="ATPase_AAA_core"/>
</dbReference>
<reference evidence="2 3" key="1">
    <citation type="submission" date="2017-06" db="EMBL/GenBank/DDBJ databases">
        <title>Ant-infecting Ophiocordyceps genomes reveal a high diversity of potential behavioral manipulation genes and a possible major role for enterotoxins.</title>
        <authorList>
            <person name="De Bekker C."/>
            <person name="Evans H.C."/>
            <person name="Brachmann A."/>
            <person name="Hughes D.P."/>
        </authorList>
    </citation>
    <scope>NUCLEOTIDE SEQUENCE [LARGE SCALE GENOMIC DNA]</scope>
    <source>
        <strain evidence="2 3">Map64</strain>
    </source>
</reference>
<gene>
    <name evidence="2" type="ORF">CDD81_7294</name>
</gene>
<dbReference type="Proteomes" id="UP000226192">
    <property type="component" value="Unassembled WGS sequence"/>
</dbReference>
<protein>
    <recommendedName>
        <fullName evidence="1">AAA+ ATPase domain-containing protein</fullName>
    </recommendedName>
</protein>
<organism evidence="2 3">
    <name type="scientific">Ophiocordyceps australis</name>
    <dbReference type="NCBI Taxonomy" id="1399860"/>
    <lineage>
        <taxon>Eukaryota</taxon>
        <taxon>Fungi</taxon>
        <taxon>Dikarya</taxon>
        <taxon>Ascomycota</taxon>
        <taxon>Pezizomycotina</taxon>
        <taxon>Sordariomycetes</taxon>
        <taxon>Hypocreomycetidae</taxon>
        <taxon>Hypocreales</taxon>
        <taxon>Ophiocordycipitaceae</taxon>
        <taxon>Ophiocordyceps</taxon>
    </lineage>
</organism>
<dbReference type="SUPFAM" id="SSF52540">
    <property type="entry name" value="P-loop containing nucleoside triphosphate hydrolases"/>
    <property type="match status" value="1"/>
</dbReference>
<dbReference type="EMBL" id="NJET01000077">
    <property type="protein sequence ID" value="PHH62234.1"/>
    <property type="molecule type" value="Genomic_DNA"/>
</dbReference>
<proteinExistence type="predicted"/>
<dbReference type="Pfam" id="PF00004">
    <property type="entry name" value="AAA"/>
    <property type="match status" value="1"/>
</dbReference>
<dbReference type="CDD" id="cd00009">
    <property type="entry name" value="AAA"/>
    <property type="match status" value="1"/>
</dbReference>